<dbReference type="InterPro" id="IPR003593">
    <property type="entry name" value="AAA+_ATPase"/>
</dbReference>
<dbReference type="InterPro" id="IPR013525">
    <property type="entry name" value="ABC2_TM"/>
</dbReference>
<proteinExistence type="inferred from homology"/>
<feature type="compositionally biased region" description="Polar residues" evidence="9">
    <location>
        <begin position="83"/>
        <end position="93"/>
    </location>
</feature>
<dbReference type="PROSITE" id="PS00211">
    <property type="entry name" value="ABC_TRANSPORTER_1"/>
    <property type="match status" value="1"/>
</dbReference>
<dbReference type="CDD" id="cd03213">
    <property type="entry name" value="ABCG_EPDR"/>
    <property type="match status" value="1"/>
</dbReference>
<dbReference type="GO" id="GO:0005524">
    <property type="term" value="F:ATP binding"/>
    <property type="evidence" value="ECO:0007669"/>
    <property type="project" value="UniProtKB-KW"/>
</dbReference>
<dbReference type="FunFam" id="3.40.50.300:FF:001077">
    <property type="entry name" value="Uncharacterized protein, isoform A"/>
    <property type="match status" value="1"/>
</dbReference>
<dbReference type="GeneID" id="115630940"/>
<keyword evidence="8 10" id="KW-0472">Membrane</keyword>
<sequence length="845" mass="93368">MSSWSLASAVSPNVTGATGTARDVIALSYLKSASDTDINTAAKTSNKKSGTTTAVQQPHSPRPTTPVPFRKLASKRPAHLTLHINSKTTTATASKRVHEAPLAETENSALSAASSTSAYATPLGATPASPLSGSGSASWSGGGGGGEGSNNTSTTGSVFPHEQYKTIKKIDIEFENGSFEVKTGFFKRENKVILNGISGYFRSGELSAIVGPSGAGKSTLLNILSGYTTSGHDGEFRINGSPRDLKAFKPNVAFITQDTTLQLYLSVKEAMHFAANLKIGPHMTPTAKKERVASILRAIGMYENRQTRTCDLSGGQKKRLAIALELVNNPPVLMLDEPTSGLDSSTSTQLITLLKKLALEGRTVICTIHQPSALTFAMFDHLYAIGEGHCIYAGGTHNLVPFLGVLGLHCPESYNPADYLMEIATHDYDTEQESQVEKLIALMDNGRNDDYRQNKTARVAQLAAMKKVDQMMAAGLITPVTAPMLSNPVSNQFSSYQQQQRHEQHYSFKPLTPINELSSRIWDSHGGIGEHSGTKKSDNCCNPKKKKCKPAMQLDPSHLCKRENIYATPFYRQLGILLLRTFLLIWRDRSLTTLRFSIHLGTALMIGFLYYGIGNDANNTKNIINYCFYAIMFIMYCAFSGILVKFPLEFPIVSREHFNRWYSLRAYYVAITLADIPIQIICTSLFIVPTYLLTGQPLEFMRFGLFFLIVFLTALVAQSIGLAVGASLSMHLGAILGPFFICPFLQFSGFFLYRRDAPSYLRWMFDVSFLKYSLDGAVLAIFGYGREQLQCDVMYCHFSRPKFILKDFDFAEANYQQAAIFLICLFLLLRVVAFYIMSFRLRVFR</sequence>
<dbReference type="OrthoDB" id="66620at2759"/>
<dbReference type="InterPro" id="IPR003439">
    <property type="entry name" value="ABC_transporter-like_ATP-bd"/>
</dbReference>
<evidence type="ECO:0000256" key="6">
    <source>
        <dbReference type="ARBA" id="ARBA00022840"/>
    </source>
</evidence>
<evidence type="ECO:0000256" key="9">
    <source>
        <dbReference type="SAM" id="MobiDB-lite"/>
    </source>
</evidence>
<dbReference type="Pfam" id="PF01061">
    <property type="entry name" value="ABC2_membrane"/>
    <property type="match status" value="1"/>
</dbReference>
<feature type="transmembrane region" description="Helical" evidence="10">
    <location>
        <begin position="818"/>
        <end position="837"/>
    </location>
</feature>
<feature type="transmembrane region" description="Helical" evidence="10">
    <location>
        <begin position="623"/>
        <end position="646"/>
    </location>
</feature>
<dbReference type="Pfam" id="PF19055">
    <property type="entry name" value="ABC2_membrane_7"/>
    <property type="match status" value="1"/>
</dbReference>
<dbReference type="InterPro" id="IPR027417">
    <property type="entry name" value="P-loop_NTPase"/>
</dbReference>
<dbReference type="PROSITE" id="PS50893">
    <property type="entry name" value="ABC_TRANSPORTER_2"/>
    <property type="match status" value="1"/>
</dbReference>
<evidence type="ECO:0000313" key="13">
    <source>
        <dbReference type="RefSeq" id="XP_030383367.1"/>
    </source>
</evidence>
<comment type="similarity">
    <text evidence="2">Belongs to the ABC transporter superfamily. ABCG family. Eye pigment precursor importer (TC 3.A.1.204) subfamily.</text>
</comment>
<dbReference type="GO" id="GO:0005886">
    <property type="term" value="C:plasma membrane"/>
    <property type="evidence" value="ECO:0007669"/>
    <property type="project" value="TreeGrafter"/>
</dbReference>
<dbReference type="GO" id="GO:0140359">
    <property type="term" value="F:ABC-type transporter activity"/>
    <property type="evidence" value="ECO:0007669"/>
    <property type="project" value="InterPro"/>
</dbReference>
<feature type="transmembrane region" description="Helical" evidence="10">
    <location>
        <begin position="732"/>
        <end position="753"/>
    </location>
</feature>
<feature type="compositionally biased region" description="Low complexity" evidence="9">
    <location>
        <begin position="125"/>
        <end position="139"/>
    </location>
</feature>
<reference evidence="13" key="1">
    <citation type="submission" date="2025-08" db="UniProtKB">
        <authorList>
            <consortium name="RefSeq"/>
        </authorList>
    </citation>
    <scope>IDENTIFICATION</scope>
    <source>
        <strain evidence="13">11010-0011.00</strain>
        <tissue evidence="13">Whole body</tissue>
    </source>
</reference>
<evidence type="ECO:0000259" key="11">
    <source>
        <dbReference type="PROSITE" id="PS50893"/>
    </source>
</evidence>
<dbReference type="Proteomes" id="UP000504634">
    <property type="component" value="Unplaced"/>
</dbReference>
<feature type="transmembrane region" description="Helical" evidence="10">
    <location>
        <begin position="667"/>
        <end position="688"/>
    </location>
</feature>
<keyword evidence="12" id="KW-1185">Reference proteome</keyword>
<dbReference type="InterPro" id="IPR050352">
    <property type="entry name" value="ABCG_transporters"/>
</dbReference>
<protein>
    <submittedName>
        <fullName evidence="13">ATP-binding cassette sub-family G member 1</fullName>
    </submittedName>
</protein>
<dbReference type="AlphaFoldDB" id="A0A6J2U877"/>
<name>A0A6J2U877_DROLE</name>
<dbReference type="InterPro" id="IPR017871">
    <property type="entry name" value="ABC_transporter-like_CS"/>
</dbReference>
<evidence type="ECO:0000256" key="3">
    <source>
        <dbReference type="ARBA" id="ARBA00022448"/>
    </source>
</evidence>
<evidence type="ECO:0000256" key="4">
    <source>
        <dbReference type="ARBA" id="ARBA00022692"/>
    </source>
</evidence>
<gene>
    <name evidence="13" type="primary">LOC115630940</name>
</gene>
<keyword evidence="7 10" id="KW-1133">Transmembrane helix</keyword>
<evidence type="ECO:0000256" key="2">
    <source>
        <dbReference type="ARBA" id="ARBA00005814"/>
    </source>
</evidence>
<feature type="region of interest" description="Disordered" evidence="9">
    <location>
        <begin position="125"/>
        <end position="158"/>
    </location>
</feature>
<feature type="region of interest" description="Disordered" evidence="9">
    <location>
        <begin position="40"/>
        <end position="109"/>
    </location>
</feature>
<evidence type="ECO:0000256" key="7">
    <source>
        <dbReference type="ARBA" id="ARBA00022989"/>
    </source>
</evidence>
<evidence type="ECO:0000256" key="5">
    <source>
        <dbReference type="ARBA" id="ARBA00022741"/>
    </source>
</evidence>
<evidence type="ECO:0000256" key="8">
    <source>
        <dbReference type="ARBA" id="ARBA00023136"/>
    </source>
</evidence>
<dbReference type="GO" id="GO:0016887">
    <property type="term" value="F:ATP hydrolysis activity"/>
    <property type="evidence" value="ECO:0007669"/>
    <property type="project" value="InterPro"/>
</dbReference>
<comment type="subcellular location">
    <subcellularLocation>
        <location evidence="1">Membrane</location>
        <topology evidence="1">Multi-pass membrane protein</topology>
    </subcellularLocation>
</comment>
<dbReference type="PANTHER" id="PTHR48041">
    <property type="entry name" value="ABC TRANSPORTER G FAMILY MEMBER 28"/>
    <property type="match status" value="1"/>
</dbReference>
<feature type="domain" description="ABC transporter" evidence="11">
    <location>
        <begin position="167"/>
        <end position="412"/>
    </location>
</feature>
<feature type="compositionally biased region" description="Polar residues" evidence="9">
    <location>
        <begin position="40"/>
        <end position="59"/>
    </location>
</feature>
<dbReference type="PANTHER" id="PTHR48041:SF133">
    <property type="entry name" value="GH24286P"/>
    <property type="match status" value="1"/>
</dbReference>
<dbReference type="RefSeq" id="XP_030383367.1">
    <property type="nucleotide sequence ID" value="XM_030527507.1"/>
</dbReference>
<keyword evidence="5" id="KW-0547">Nucleotide-binding</keyword>
<dbReference type="Pfam" id="PF00005">
    <property type="entry name" value="ABC_tran"/>
    <property type="match status" value="1"/>
</dbReference>
<keyword evidence="3" id="KW-0813">Transport</keyword>
<dbReference type="InterPro" id="IPR043926">
    <property type="entry name" value="ABCG_dom"/>
</dbReference>
<feature type="transmembrane region" description="Helical" evidence="10">
    <location>
        <begin position="593"/>
        <end position="611"/>
    </location>
</feature>
<evidence type="ECO:0000256" key="1">
    <source>
        <dbReference type="ARBA" id="ARBA00004141"/>
    </source>
</evidence>
<evidence type="ECO:0000256" key="10">
    <source>
        <dbReference type="SAM" id="Phobius"/>
    </source>
</evidence>
<organism evidence="12 13">
    <name type="scientific">Drosophila lebanonensis</name>
    <name type="common">Fruit fly</name>
    <name type="synonym">Scaptodrosophila lebanonensis</name>
    <dbReference type="NCBI Taxonomy" id="7225"/>
    <lineage>
        <taxon>Eukaryota</taxon>
        <taxon>Metazoa</taxon>
        <taxon>Ecdysozoa</taxon>
        <taxon>Arthropoda</taxon>
        <taxon>Hexapoda</taxon>
        <taxon>Insecta</taxon>
        <taxon>Pterygota</taxon>
        <taxon>Neoptera</taxon>
        <taxon>Endopterygota</taxon>
        <taxon>Diptera</taxon>
        <taxon>Brachycera</taxon>
        <taxon>Muscomorpha</taxon>
        <taxon>Ephydroidea</taxon>
        <taxon>Drosophilidae</taxon>
        <taxon>Scaptodrosophila</taxon>
    </lineage>
</organism>
<accession>A0A6J2U877</accession>
<keyword evidence="6 13" id="KW-0067">ATP-binding</keyword>
<dbReference type="SMART" id="SM00382">
    <property type="entry name" value="AAA"/>
    <property type="match status" value="1"/>
</dbReference>
<keyword evidence="4 10" id="KW-0812">Transmembrane</keyword>
<dbReference type="Gene3D" id="3.40.50.300">
    <property type="entry name" value="P-loop containing nucleotide triphosphate hydrolases"/>
    <property type="match status" value="1"/>
</dbReference>
<dbReference type="SUPFAM" id="SSF52540">
    <property type="entry name" value="P-loop containing nucleoside triphosphate hydrolases"/>
    <property type="match status" value="1"/>
</dbReference>
<feature type="transmembrane region" description="Helical" evidence="10">
    <location>
        <begin position="700"/>
        <end position="725"/>
    </location>
</feature>
<evidence type="ECO:0000313" key="12">
    <source>
        <dbReference type="Proteomes" id="UP000504634"/>
    </source>
</evidence>